<sequence length="48" mass="5378">MAKMNMMKKHPDEKEDKALIKKMIKASAGAKKKPMAPKAKSKMAKKGY</sequence>
<dbReference type="EMBL" id="LR797044">
    <property type="protein sequence ID" value="CAB4183379.1"/>
    <property type="molecule type" value="Genomic_DNA"/>
</dbReference>
<name>A0A6J5MYM5_9CAUD</name>
<evidence type="ECO:0000313" key="7">
    <source>
        <dbReference type="EMBL" id="CAB4210769.1"/>
    </source>
</evidence>
<evidence type="ECO:0000313" key="6">
    <source>
        <dbReference type="EMBL" id="CAB4198107.1"/>
    </source>
</evidence>
<feature type="region of interest" description="Disordered" evidence="1">
    <location>
        <begin position="25"/>
        <end position="48"/>
    </location>
</feature>
<organism evidence="3">
    <name type="scientific">uncultured Caudovirales phage</name>
    <dbReference type="NCBI Taxonomy" id="2100421"/>
    <lineage>
        <taxon>Viruses</taxon>
        <taxon>Duplodnaviria</taxon>
        <taxon>Heunggongvirae</taxon>
        <taxon>Uroviricota</taxon>
        <taxon>Caudoviricetes</taxon>
        <taxon>Peduoviridae</taxon>
        <taxon>Maltschvirus</taxon>
        <taxon>Maltschvirus maltsch</taxon>
    </lineage>
</organism>
<protein>
    <submittedName>
        <fullName evidence="3">Uncharacterized protein</fullName>
    </submittedName>
</protein>
<gene>
    <name evidence="5" type="ORF">UFOVP1078_59</name>
    <name evidence="6" type="ORF">UFOVP1317_49</name>
    <name evidence="7" type="ORF">UFOVP1429_44</name>
    <name evidence="2" type="ORF">UFOVP289_7</name>
    <name evidence="3" type="ORF">UFOVP547_40</name>
    <name evidence="4" type="ORF">UFOVP900_29</name>
</gene>
<dbReference type="EMBL" id="LR796302">
    <property type="protein sequence ID" value="CAB4135353.1"/>
    <property type="molecule type" value="Genomic_DNA"/>
</dbReference>
<dbReference type="EMBL" id="LR797373">
    <property type="protein sequence ID" value="CAB4210769.1"/>
    <property type="molecule type" value="Genomic_DNA"/>
</dbReference>
<dbReference type="EMBL" id="LR796533">
    <property type="protein sequence ID" value="CAB4150080.1"/>
    <property type="molecule type" value="Genomic_DNA"/>
</dbReference>
<evidence type="ECO:0000313" key="4">
    <source>
        <dbReference type="EMBL" id="CAB4169923.1"/>
    </source>
</evidence>
<evidence type="ECO:0000313" key="3">
    <source>
        <dbReference type="EMBL" id="CAB4150080.1"/>
    </source>
</evidence>
<accession>A0A6J5MYM5</accession>
<dbReference type="EMBL" id="LR796855">
    <property type="protein sequence ID" value="CAB4169923.1"/>
    <property type="molecule type" value="Genomic_DNA"/>
</dbReference>
<dbReference type="EMBL" id="LR797261">
    <property type="protein sequence ID" value="CAB4198107.1"/>
    <property type="molecule type" value="Genomic_DNA"/>
</dbReference>
<evidence type="ECO:0000313" key="5">
    <source>
        <dbReference type="EMBL" id="CAB4183379.1"/>
    </source>
</evidence>
<evidence type="ECO:0000256" key="1">
    <source>
        <dbReference type="SAM" id="MobiDB-lite"/>
    </source>
</evidence>
<reference evidence="3" key="1">
    <citation type="submission" date="2020-04" db="EMBL/GenBank/DDBJ databases">
        <authorList>
            <person name="Chiriac C."/>
            <person name="Salcher M."/>
            <person name="Ghai R."/>
            <person name="Kavagutti S V."/>
        </authorList>
    </citation>
    <scope>NUCLEOTIDE SEQUENCE</scope>
</reference>
<evidence type="ECO:0000313" key="2">
    <source>
        <dbReference type="EMBL" id="CAB4135353.1"/>
    </source>
</evidence>
<proteinExistence type="predicted"/>